<dbReference type="AlphaFoldDB" id="A0A7S1GHB4"/>
<gene>
    <name evidence="1" type="ORF">CTEN0397_LOCUS3097</name>
</gene>
<dbReference type="EMBL" id="HBFW01004813">
    <property type="protein sequence ID" value="CAD8932073.1"/>
    <property type="molecule type" value="Transcribed_RNA"/>
</dbReference>
<protein>
    <submittedName>
        <fullName evidence="1">Uncharacterized protein</fullName>
    </submittedName>
</protein>
<name>A0A7S1GHB4_CYCTE</name>
<organism evidence="1">
    <name type="scientific">Cyclophora tenuis</name>
    <name type="common">Marine diatom</name>
    <dbReference type="NCBI Taxonomy" id="216820"/>
    <lineage>
        <taxon>Eukaryota</taxon>
        <taxon>Sar</taxon>
        <taxon>Stramenopiles</taxon>
        <taxon>Ochrophyta</taxon>
        <taxon>Bacillariophyta</taxon>
        <taxon>Fragilariophyceae</taxon>
        <taxon>Fragilariophycidae</taxon>
        <taxon>Cyclophorales</taxon>
        <taxon>Cyclophoraceae</taxon>
        <taxon>Cyclophora</taxon>
    </lineage>
</organism>
<sequence length="176" mass="19305">MGQILKACSDPKGEATKATVLADVTDDNLLKGIPASEGIISNNSSYPPQKQIDDEARREMERERLLREEQSRLDLIISKAGRDMVSVGGTRGTNYYNDQGFAAALAQHLQQTLPPTPIRRELPSPPESKSLYQIMSQPIPIEPAGMDAKAEAFLAEKTIVKEQLFAGCPRIVESLL</sequence>
<reference evidence="1" key="1">
    <citation type="submission" date="2021-01" db="EMBL/GenBank/DDBJ databases">
        <authorList>
            <person name="Corre E."/>
            <person name="Pelletier E."/>
            <person name="Niang G."/>
            <person name="Scheremetjew M."/>
            <person name="Finn R."/>
            <person name="Kale V."/>
            <person name="Holt S."/>
            <person name="Cochrane G."/>
            <person name="Meng A."/>
            <person name="Brown T."/>
            <person name="Cohen L."/>
        </authorList>
    </citation>
    <scope>NUCLEOTIDE SEQUENCE</scope>
    <source>
        <strain evidence="1">ECT3854</strain>
    </source>
</reference>
<proteinExistence type="predicted"/>
<accession>A0A7S1GHB4</accession>
<evidence type="ECO:0000313" key="1">
    <source>
        <dbReference type="EMBL" id="CAD8932073.1"/>
    </source>
</evidence>